<comment type="caution">
    <text evidence="7">The sequence shown here is derived from an EMBL/GenBank/DDBJ whole genome shotgun (WGS) entry which is preliminary data.</text>
</comment>
<dbReference type="Pfam" id="PF19320">
    <property type="entry name" value="GlfT2_domain3"/>
    <property type="match status" value="1"/>
</dbReference>
<evidence type="ECO:0000256" key="4">
    <source>
        <dbReference type="ARBA" id="ARBA00022679"/>
    </source>
</evidence>
<sequence length="626" mass="68902">MKVTDGQSDTGQSDSGVELIEHRASSDRLVAQRTLFTGTSPVASDELYAVTKVGMSTRSRFELRLQPGAVAHTNTFFGRFPASYWQRWTAVTEVTVTARVVAETACRVQIQASDIGGHRRIVTNVVVTGTEQISMTAPLDTFVDGGALWLQFEAQGGGAVVDDVEWSVVSPKLIRPVAVAICTFNRADDCARTVEALASDERVLGLLDALYVVDQGTDPVESRELFQEVSKKFGSRLQYLRQANLGGAGGFTRGLYEASEAGPHSDVILMDDDILCEPESVLRLSAFANMTTEPALIGAQMLFLFNPDYLLASGERVDLGTLQRGVPTDEHGVRNRSVLEKLPERRVDAEYNGWWTCLIPAEAIERIGLPLPVFFQWDDVEYSLRAGRAGIPTITLPSAAVWHADFYWKDVDGFAHYFSTRNGLITAALDPGFAPKTLAKQMARDISHSIVGLQYGLAHTQIRAIEGFLEGPAGLADGGQKALATINQERKRFPETVTRPASELPGRLPIRRVAPSPKTGLWTDLVLAKRAVMQARNQLERGPVAISYEDAQWWHVGRFDHVFVTDASQGGVRERRFDSETAAEMSGRLAGVIKRFLAESPSVAEAFAREFPQLTSRENWARLYEK</sequence>
<accession>A0A652YQ09</accession>
<dbReference type="PANTHER" id="PTHR43179">
    <property type="entry name" value="RHAMNOSYLTRANSFERASE WBBL"/>
    <property type="match status" value="1"/>
</dbReference>
<protein>
    <submittedName>
        <fullName evidence="7">Galactofuranosylgalactofuranosylrhamnosyl-N-acetylglucosaminyl-diphospho-decaprenol beta-1,5/1,6-galactofuranosyltransferase</fullName>
    </submittedName>
</protein>
<dbReference type="InterPro" id="IPR045699">
    <property type="entry name" value="GlfT2_C"/>
</dbReference>
<evidence type="ECO:0000256" key="2">
    <source>
        <dbReference type="ARBA" id="ARBA00006739"/>
    </source>
</evidence>
<proteinExistence type="inferred from homology"/>
<gene>
    <name evidence="7" type="ORF">FNL38_104309</name>
</gene>
<dbReference type="Pfam" id="PF17994">
    <property type="entry name" value="Glft2_N"/>
    <property type="match status" value="1"/>
</dbReference>
<dbReference type="SUPFAM" id="SSF53448">
    <property type="entry name" value="Nucleotide-diphospho-sugar transferases"/>
    <property type="match status" value="1"/>
</dbReference>
<reference evidence="7" key="1">
    <citation type="submission" date="2019-07" db="EMBL/GenBank/DDBJ databases">
        <title>Genomic Encyclopedia of Type Strains, Phase IV (KMG-IV): sequencing the most valuable type-strain genomes for metagenomic binning, comparative biology and taxonomic classification.</title>
        <authorList>
            <person name="Goeker M."/>
        </authorList>
    </citation>
    <scope>NUCLEOTIDE SEQUENCE</scope>
    <source>
        <strain evidence="7">DSM 44596</strain>
    </source>
</reference>
<evidence type="ECO:0000313" key="7">
    <source>
        <dbReference type="EMBL" id="TYQ03940.1"/>
    </source>
</evidence>
<keyword evidence="4 7" id="KW-0808">Transferase</keyword>
<evidence type="ECO:0000256" key="3">
    <source>
        <dbReference type="ARBA" id="ARBA00022676"/>
    </source>
</evidence>
<keyword evidence="3" id="KW-0328">Glycosyltransferase</keyword>
<dbReference type="InterPro" id="IPR040492">
    <property type="entry name" value="GlfT2_N"/>
</dbReference>
<dbReference type="PANTHER" id="PTHR43179:SF12">
    <property type="entry name" value="GALACTOFURANOSYLTRANSFERASE GLFT2"/>
    <property type="match status" value="1"/>
</dbReference>
<name>A0A652YQ09_NOCGL</name>
<evidence type="ECO:0000259" key="5">
    <source>
        <dbReference type="Pfam" id="PF17994"/>
    </source>
</evidence>
<dbReference type="AlphaFoldDB" id="A0A652YQ09"/>
<feature type="domain" description="Galactofuranosyltransferase GlfT2 N-terminal" evidence="5">
    <location>
        <begin position="55"/>
        <end position="166"/>
    </location>
</feature>
<feature type="domain" description="Galactofuranosyltransferase-2 C-terminal" evidence="6">
    <location>
        <begin position="440"/>
        <end position="625"/>
    </location>
</feature>
<evidence type="ECO:0000259" key="6">
    <source>
        <dbReference type="Pfam" id="PF19320"/>
    </source>
</evidence>
<dbReference type="InterPro" id="IPR029044">
    <property type="entry name" value="Nucleotide-diphossugar_trans"/>
</dbReference>
<dbReference type="Gene3D" id="3.90.550.60">
    <property type="match status" value="1"/>
</dbReference>
<dbReference type="EMBL" id="VNIQ01000004">
    <property type="protein sequence ID" value="TYQ03940.1"/>
    <property type="molecule type" value="Genomic_DNA"/>
</dbReference>
<comment type="pathway">
    <text evidence="1">Cell wall biogenesis; cell wall polysaccharide biosynthesis.</text>
</comment>
<comment type="similarity">
    <text evidence="2">Belongs to the glycosyltransferase 2 family.</text>
</comment>
<organism evidence="7">
    <name type="scientific">Nocardia globerula</name>
    <dbReference type="NCBI Taxonomy" id="1818"/>
    <lineage>
        <taxon>Bacteria</taxon>
        <taxon>Bacillati</taxon>
        <taxon>Actinomycetota</taxon>
        <taxon>Actinomycetes</taxon>
        <taxon>Mycobacteriales</taxon>
        <taxon>Nocardiaceae</taxon>
        <taxon>Nocardia</taxon>
    </lineage>
</organism>
<dbReference type="Pfam" id="PF13641">
    <property type="entry name" value="Glyco_tranf_2_3"/>
    <property type="match status" value="1"/>
</dbReference>
<evidence type="ECO:0000256" key="1">
    <source>
        <dbReference type="ARBA" id="ARBA00004776"/>
    </source>
</evidence>
<dbReference type="GO" id="GO:0016757">
    <property type="term" value="F:glycosyltransferase activity"/>
    <property type="evidence" value="ECO:0007669"/>
    <property type="project" value="UniProtKB-KW"/>
</dbReference>